<protein>
    <submittedName>
        <fullName evidence="1">Uncharacterized protein</fullName>
    </submittedName>
</protein>
<sequence>MMARSSTSFNSKTGTRAQALGIDMKKYVNRVKKEEWEFVGKYLMTEGSEKFIEVIKELPPGQFISAYLAALEYFKPKLARKEVDVTSKGERMAALIMLPPEDKPGVRIVEEQKPQMLME</sequence>
<evidence type="ECO:0000313" key="1">
    <source>
        <dbReference type="EMBL" id="AKH46093.1"/>
    </source>
</evidence>
<reference evidence="1" key="2">
    <citation type="submission" date="2015-03" db="EMBL/GenBank/DDBJ databases">
        <authorList>
            <person name="Chow C.-E.T."/>
            <person name="Winget D.M."/>
            <person name="White R.A.III."/>
            <person name="Hallam S.J."/>
            <person name="Suttle C.A."/>
        </authorList>
    </citation>
    <scope>NUCLEOTIDE SEQUENCE</scope>
    <source>
        <strain evidence="1">Anoxic3_4</strain>
    </source>
</reference>
<reference evidence="1" key="1">
    <citation type="journal article" date="2015" name="Front. Microbiol.">
        <title>Combining genomic sequencing methods to explore viral diversity and reveal potential virus-host interactions.</title>
        <authorList>
            <person name="Chow C.E."/>
            <person name="Winget D.M."/>
            <person name="White R.A.III."/>
            <person name="Hallam S.J."/>
            <person name="Suttle C.A."/>
        </authorList>
    </citation>
    <scope>NUCLEOTIDE SEQUENCE</scope>
    <source>
        <strain evidence="1">Anoxic3_4</strain>
    </source>
</reference>
<organism evidence="1">
    <name type="scientific">uncultured marine virus</name>
    <dbReference type="NCBI Taxonomy" id="186617"/>
    <lineage>
        <taxon>Viruses</taxon>
        <taxon>environmental samples</taxon>
    </lineage>
</organism>
<proteinExistence type="predicted"/>
<accession>A0A0F7L3M2</accession>
<dbReference type="EMBL" id="KR029579">
    <property type="protein sequence ID" value="AKH46093.1"/>
    <property type="molecule type" value="Genomic_DNA"/>
</dbReference>
<name>A0A0F7L3M2_9VIRU</name>